<dbReference type="Gramene" id="QL11p021833:mrna">
    <property type="protein sequence ID" value="QL11p021833:mrna"/>
    <property type="gene ID" value="QL11p021833"/>
</dbReference>
<dbReference type="Pfam" id="PF26168">
    <property type="entry name" value="Glyco_transf_N"/>
    <property type="match status" value="1"/>
</dbReference>
<evidence type="ECO:0000256" key="4">
    <source>
        <dbReference type="RuleBase" id="RU362057"/>
    </source>
</evidence>
<dbReference type="PANTHER" id="PTHR11926">
    <property type="entry name" value="GLUCOSYL/GLUCURONOSYL TRANSFERASES"/>
    <property type="match status" value="1"/>
</dbReference>
<protein>
    <recommendedName>
        <fullName evidence="4">Glycosyltransferase</fullName>
        <ecNumber evidence="4">2.4.1.-</ecNumber>
    </recommendedName>
</protein>
<dbReference type="OMA" id="DIMFNYN"/>
<proteinExistence type="inferred from homology"/>
<dbReference type="PROSITE" id="PS00375">
    <property type="entry name" value="UDPGT"/>
    <property type="match status" value="1"/>
</dbReference>
<dbReference type="FunFam" id="3.40.50.2000:FF:000055">
    <property type="entry name" value="Glycosyltransferase"/>
    <property type="match status" value="1"/>
</dbReference>
<dbReference type="PANTHER" id="PTHR11926:SF1283">
    <property type="entry name" value="GLYCOSYLTRANSFERASE"/>
    <property type="match status" value="1"/>
</dbReference>
<evidence type="ECO:0000313" key="6">
    <source>
        <dbReference type="EnsemblPlants" id="QL11p021833:mrna"/>
    </source>
</evidence>
<dbReference type="Pfam" id="PF00201">
    <property type="entry name" value="UDPGT"/>
    <property type="match status" value="1"/>
</dbReference>
<feature type="domain" description="Glycosyltransferase N-terminal" evidence="5">
    <location>
        <begin position="11"/>
        <end position="57"/>
    </location>
</feature>
<dbReference type="InParanoid" id="A0A7N2MWX2"/>
<dbReference type="AlphaFoldDB" id="A0A7N2MWX2"/>
<dbReference type="OrthoDB" id="5835829at2759"/>
<dbReference type="GeneID" id="115969440"/>
<reference evidence="6 7" key="1">
    <citation type="journal article" date="2016" name="G3 (Bethesda)">
        <title>First Draft Assembly and Annotation of the Genome of a California Endemic Oak Quercus lobata Nee (Fagaceae).</title>
        <authorList>
            <person name="Sork V.L."/>
            <person name="Fitz-Gibbon S.T."/>
            <person name="Puiu D."/>
            <person name="Crepeau M."/>
            <person name="Gugger P.F."/>
            <person name="Sherman R."/>
            <person name="Stevens K."/>
            <person name="Langley C.H."/>
            <person name="Pellegrini M."/>
            <person name="Salzberg S.L."/>
        </authorList>
    </citation>
    <scope>NUCLEOTIDE SEQUENCE [LARGE SCALE GENOMIC DNA]</scope>
    <source>
        <strain evidence="6 7">cv. SW786</strain>
    </source>
</reference>
<dbReference type="EMBL" id="LRBV02000011">
    <property type="status" value="NOT_ANNOTATED_CDS"/>
    <property type="molecule type" value="Genomic_DNA"/>
</dbReference>
<gene>
    <name evidence="6" type="primary">LOC115969440</name>
</gene>
<dbReference type="Gene3D" id="3.40.50.2000">
    <property type="entry name" value="Glycogen Phosphorylase B"/>
    <property type="match status" value="2"/>
</dbReference>
<dbReference type="Proteomes" id="UP000594261">
    <property type="component" value="Chromosome 11"/>
</dbReference>
<dbReference type="KEGG" id="qlo:115969440"/>
<keyword evidence="2 3" id="KW-0808">Transferase</keyword>
<dbReference type="InterPro" id="IPR002213">
    <property type="entry name" value="UDP_glucos_trans"/>
</dbReference>
<dbReference type="GO" id="GO:0080044">
    <property type="term" value="F:quercetin 7-O-glucosyltransferase activity"/>
    <property type="evidence" value="ECO:0007669"/>
    <property type="project" value="TreeGrafter"/>
</dbReference>
<dbReference type="EC" id="2.4.1.-" evidence="4"/>
<keyword evidence="3" id="KW-0328">Glycosyltransferase</keyword>
<reference evidence="6" key="2">
    <citation type="submission" date="2021-01" db="UniProtKB">
        <authorList>
            <consortium name="EnsemblPlants"/>
        </authorList>
    </citation>
    <scope>IDENTIFICATION</scope>
</reference>
<evidence type="ECO:0000256" key="2">
    <source>
        <dbReference type="ARBA" id="ARBA00022679"/>
    </source>
</evidence>
<dbReference type="EnsemblPlants" id="QL11p021833:mrna">
    <property type="protein sequence ID" value="QL11p021833:mrna"/>
    <property type="gene ID" value="QL11p021833"/>
</dbReference>
<dbReference type="GO" id="GO:0080043">
    <property type="term" value="F:quercetin 3-O-glucosyltransferase activity"/>
    <property type="evidence" value="ECO:0007669"/>
    <property type="project" value="TreeGrafter"/>
</dbReference>
<sequence>MESTMKKPHAICIPLPAQGHINPMLKLAKLLHSKGFHITFVHTEFNYNRLLKSRGQDSVKGLDDFRFETISDGLSSTNQRGILDLPALCTTMPVDGLCSLHDLITKLNNASSDVPPVSCIVSDGVMGFTLKAAQEFGIPEVMLFTPSGCGMLGYLHYEDLKERGYFPLKDEGCLSNEYLDTAIDWIPEMRGIRLKDLPTFLQSTDENDIMFNYNLESVNNAVKAKAIILNTFDDLEEEVLEAIKIKYPNLYTIGPLSMLNQQLQETKLETVESNLWKEDNDCLSWLDKREPNSVVYVNFGSLIIMTSDQLSEFAWGLANSMYSFLWVIRSNLVDGGVEIISKEFMEETKERGFLSDWCPQERVLSHHSIGGFLTHCGWNSTLESICGGVPLICWPFFADQQTNCFYACNKWGIGMEIDTDVKREKVEGLVRELMEGEKGMEIRKKVMEWKKRAQAVTKSGGSSYTNFDSLVRKLKELTDFDFEKVI</sequence>
<dbReference type="InterPro" id="IPR058980">
    <property type="entry name" value="Glyco_transf_N"/>
</dbReference>
<organism evidence="6 7">
    <name type="scientific">Quercus lobata</name>
    <name type="common">Valley oak</name>
    <dbReference type="NCBI Taxonomy" id="97700"/>
    <lineage>
        <taxon>Eukaryota</taxon>
        <taxon>Viridiplantae</taxon>
        <taxon>Streptophyta</taxon>
        <taxon>Embryophyta</taxon>
        <taxon>Tracheophyta</taxon>
        <taxon>Spermatophyta</taxon>
        <taxon>Magnoliopsida</taxon>
        <taxon>eudicotyledons</taxon>
        <taxon>Gunneridae</taxon>
        <taxon>Pentapetalae</taxon>
        <taxon>rosids</taxon>
        <taxon>fabids</taxon>
        <taxon>Fagales</taxon>
        <taxon>Fagaceae</taxon>
        <taxon>Quercus</taxon>
    </lineage>
</organism>
<evidence type="ECO:0000256" key="3">
    <source>
        <dbReference type="RuleBase" id="RU003718"/>
    </source>
</evidence>
<comment type="similarity">
    <text evidence="1 3">Belongs to the UDP-glycosyltransferase family.</text>
</comment>
<accession>A0A7N2MWX2</accession>
<keyword evidence="7" id="KW-1185">Reference proteome</keyword>
<dbReference type="SUPFAM" id="SSF53756">
    <property type="entry name" value="UDP-Glycosyltransferase/glycogen phosphorylase"/>
    <property type="match status" value="1"/>
</dbReference>
<evidence type="ECO:0000259" key="5">
    <source>
        <dbReference type="Pfam" id="PF26168"/>
    </source>
</evidence>
<dbReference type="InterPro" id="IPR035595">
    <property type="entry name" value="UDP_glycos_trans_CS"/>
</dbReference>
<name>A0A7N2MWX2_QUELO</name>
<evidence type="ECO:0000313" key="7">
    <source>
        <dbReference type="Proteomes" id="UP000594261"/>
    </source>
</evidence>
<dbReference type="FunFam" id="3.40.50.2000:FF:000027">
    <property type="entry name" value="Glycosyltransferase"/>
    <property type="match status" value="1"/>
</dbReference>
<dbReference type="CDD" id="cd03784">
    <property type="entry name" value="GT1_Gtf-like"/>
    <property type="match status" value="1"/>
</dbReference>
<evidence type="ECO:0000256" key="1">
    <source>
        <dbReference type="ARBA" id="ARBA00009995"/>
    </source>
</evidence>
<dbReference type="RefSeq" id="XP_030944958.1">
    <property type="nucleotide sequence ID" value="XM_031089098.1"/>
</dbReference>